<keyword evidence="8" id="KW-1185">Reference proteome</keyword>
<sequence>MNPTTTPSADDPAPQRAADHAPQRADGPAPQRAADHALQRDKERTRAAILEAALRMMAEHGTGVSLAAIAEDAGVSKGALTHHFRSRNALEEALVHDVNDRFRAEVLAHVDLTENRPGKLLRAYVRTLASDSAAAREIFSPSSLLLQLGSRPFVEASMQEDARRWREALSADGLDEATVVVVRLGAEGVASSLGSPYLTDRELDLARERLLALTEPA</sequence>
<reference evidence="7 8" key="1">
    <citation type="submission" date="2020-08" db="EMBL/GenBank/DDBJ databases">
        <title>Sequencing the genomes of 1000 actinobacteria strains.</title>
        <authorList>
            <person name="Klenk H.-P."/>
        </authorList>
    </citation>
    <scope>NUCLEOTIDE SEQUENCE [LARGE SCALE GENOMIC DNA]</scope>
    <source>
        <strain evidence="7 8">DSM 28796</strain>
    </source>
</reference>
<dbReference type="PROSITE" id="PS50977">
    <property type="entry name" value="HTH_TETR_2"/>
    <property type="match status" value="1"/>
</dbReference>
<dbReference type="InterPro" id="IPR050109">
    <property type="entry name" value="HTH-type_TetR-like_transc_reg"/>
</dbReference>
<dbReference type="GO" id="GO:0000976">
    <property type="term" value="F:transcription cis-regulatory region binding"/>
    <property type="evidence" value="ECO:0007669"/>
    <property type="project" value="TreeGrafter"/>
</dbReference>
<evidence type="ECO:0000313" key="7">
    <source>
        <dbReference type="EMBL" id="MBB5830233.1"/>
    </source>
</evidence>
<gene>
    <name evidence="7" type="ORF">HNR70_000046</name>
</gene>
<dbReference type="InterPro" id="IPR009057">
    <property type="entry name" value="Homeodomain-like_sf"/>
</dbReference>
<dbReference type="PANTHER" id="PTHR30055">
    <property type="entry name" value="HTH-TYPE TRANSCRIPTIONAL REGULATOR RUTR"/>
    <property type="match status" value="1"/>
</dbReference>
<dbReference type="SUPFAM" id="SSF46689">
    <property type="entry name" value="Homeodomain-like"/>
    <property type="match status" value="1"/>
</dbReference>
<feature type="compositionally biased region" description="Low complexity" evidence="5">
    <location>
        <begin position="1"/>
        <end position="14"/>
    </location>
</feature>
<keyword evidence="3" id="KW-0804">Transcription</keyword>
<feature type="DNA-binding region" description="H-T-H motif" evidence="4">
    <location>
        <begin position="65"/>
        <end position="84"/>
    </location>
</feature>
<dbReference type="Pfam" id="PF17937">
    <property type="entry name" value="TetR_C_28"/>
    <property type="match status" value="1"/>
</dbReference>
<evidence type="ECO:0000256" key="1">
    <source>
        <dbReference type="ARBA" id="ARBA00023015"/>
    </source>
</evidence>
<dbReference type="PANTHER" id="PTHR30055:SF234">
    <property type="entry name" value="HTH-TYPE TRANSCRIPTIONAL REGULATOR BETI"/>
    <property type="match status" value="1"/>
</dbReference>
<dbReference type="RefSeq" id="WP_221421056.1">
    <property type="nucleotide sequence ID" value="NZ_JACHLZ010000001.1"/>
</dbReference>
<name>A0A841A8H6_9MICO</name>
<evidence type="ECO:0000256" key="2">
    <source>
        <dbReference type="ARBA" id="ARBA00023125"/>
    </source>
</evidence>
<evidence type="ECO:0000256" key="4">
    <source>
        <dbReference type="PROSITE-ProRule" id="PRU00335"/>
    </source>
</evidence>
<dbReference type="EMBL" id="JACHLZ010000001">
    <property type="protein sequence ID" value="MBB5830233.1"/>
    <property type="molecule type" value="Genomic_DNA"/>
</dbReference>
<keyword evidence="1" id="KW-0805">Transcription regulation</keyword>
<dbReference type="Gene3D" id="1.10.357.10">
    <property type="entry name" value="Tetracycline Repressor, domain 2"/>
    <property type="match status" value="1"/>
</dbReference>
<dbReference type="PRINTS" id="PR00455">
    <property type="entry name" value="HTHTETR"/>
</dbReference>
<feature type="region of interest" description="Disordered" evidence="5">
    <location>
        <begin position="1"/>
        <end position="42"/>
    </location>
</feature>
<dbReference type="InterPro" id="IPR041479">
    <property type="entry name" value="TetR_CgmR_C"/>
</dbReference>
<keyword evidence="2 4" id="KW-0238">DNA-binding</keyword>
<protein>
    <submittedName>
        <fullName evidence="7">AcrR family transcriptional regulator</fullName>
    </submittedName>
</protein>
<feature type="domain" description="HTH tetR-type" evidence="6">
    <location>
        <begin position="43"/>
        <end position="102"/>
    </location>
</feature>
<dbReference type="Proteomes" id="UP000588158">
    <property type="component" value="Unassembled WGS sequence"/>
</dbReference>
<evidence type="ECO:0000256" key="5">
    <source>
        <dbReference type="SAM" id="MobiDB-lite"/>
    </source>
</evidence>
<accession>A0A841A8H6</accession>
<dbReference type="Pfam" id="PF00440">
    <property type="entry name" value="TetR_N"/>
    <property type="match status" value="1"/>
</dbReference>
<dbReference type="AlphaFoldDB" id="A0A841A8H6"/>
<organism evidence="7 8">
    <name type="scientific">Brachybacterium aquaticum</name>
    <dbReference type="NCBI Taxonomy" id="1432564"/>
    <lineage>
        <taxon>Bacteria</taxon>
        <taxon>Bacillati</taxon>
        <taxon>Actinomycetota</taxon>
        <taxon>Actinomycetes</taxon>
        <taxon>Micrococcales</taxon>
        <taxon>Dermabacteraceae</taxon>
        <taxon>Brachybacterium</taxon>
    </lineage>
</organism>
<evidence type="ECO:0000259" key="6">
    <source>
        <dbReference type="PROSITE" id="PS50977"/>
    </source>
</evidence>
<dbReference type="GO" id="GO:0003700">
    <property type="term" value="F:DNA-binding transcription factor activity"/>
    <property type="evidence" value="ECO:0007669"/>
    <property type="project" value="TreeGrafter"/>
</dbReference>
<feature type="compositionally biased region" description="Basic and acidic residues" evidence="5">
    <location>
        <begin position="33"/>
        <end position="42"/>
    </location>
</feature>
<evidence type="ECO:0000313" key="8">
    <source>
        <dbReference type="Proteomes" id="UP000588158"/>
    </source>
</evidence>
<proteinExistence type="predicted"/>
<comment type="caution">
    <text evidence="7">The sequence shown here is derived from an EMBL/GenBank/DDBJ whole genome shotgun (WGS) entry which is preliminary data.</text>
</comment>
<evidence type="ECO:0000256" key="3">
    <source>
        <dbReference type="ARBA" id="ARBA00023163"/>
    </source>
</evidence>
<dbReference type="InterPro" id="IPR001647">
    <property type="entry name" value="HTH_TetR"/>
</dbReference>